<comment type="caution">
    <text evidence="2">The sequence shown here is derived from an EMBL/GenBank/DDBJ whole genome shotgun (WGS) entry which is preliminary data.</text>
</comment>
<evidence type="ECO:0000313" key="2">
    <source>
        <dbReference type="EMBL" id="GMH14990.1"/>
    </source>
</evidence>
<name>A0AAD3SNB4_NEPGR</name>
<evidence type="ECO:0000256" key="1">
    <source>
        <dbReference type="SAM" id="MobiDB-lite"/>
    </source>
</evidence>
<evidence type="ECO:0000313" key="3">
    <source>
        <dbReference type="Proteomes" id="UP001279734"/>
    </source>
</evidence>
<protein>
    <submittedName>
        <fullName evidence="2">Uncharacterized protein</fullName>
    </submittedName>
</protein>
<organism evidence="2 3">
    <name type="scientific">Nepenthes gracilis</name>
    <name type="common">Slender pitcher plant</name>
    <dbReference type="NCBI Taxonomy" id="150966"/>
    <lineage>
        <taxon>Eukaryota</taxon>
        <taxon>Viridiplantae</taxon>
        <taxon>Streptophyta</taxon>
        <taxon>Embryophyta</taxon>
        <taxon>Tracheophyta</taxon>
        <taxon>Spermatophyta</taxon>
        <taxon>Magnoliopsida</taxon>
        <taxon>eudicotyledons</taxon>
        <taxon>Gunneridae</taxon>
        <taxon>Pentapetalae</taxon>
        <taxon>Caryophyllales</taxon>
        <taxon>Nepenthaceae</taxon>
        <taxon>Nepenthes</taxon>
    </lineage>
</organism>
<accession>A0AAD3SNB4</accession>
<dbReference type="Proteomes" id="UP001279734">
    <property type="component" value="Unassembled WGS sequence"/>
</dbReference>
<dbReference type="EMBL" id="BSYO01000014">
    <property type="protein sequence ID" value="GMH14990.1"/>
    <property type="molecule type" value="Genomic_DNA"/>
</dbReference>
<reference evidence="2" key="1">
    <citation type="submission" date="2023-05" db="EMBL/GenBank/DDBJ databases">
        <title>Nepenthes gracilis genome sequencing.</title>
        <authorList>
            <person name="Fukushima K."/>
        </authorList>
    </citation>
    <scope>NUCLEOTIDE SEQUENCE</scope>
    <source>
        <strain evidence="2">SING2019-196</strain>
    </source>
</reference>
<gene>
    <name evidence="2" type="ORF">Nepgr_016831</name>
</gene>
<proteinExistence type="predicted"/>
<feature type="region of interest" description="Disordered" evidence="1">
    <location>
        <begin position="1"/>
        <end position="85"/>
    </location>
</feature>
<sequence length="85" mass="9687">MITPGRHLCADTERTGGSCKPLAKPRNRPRDQEETPELSPEDPPRATSSTSPRTHKELHPERGLPYTRPRMLSDFADSQETRNHR</sequence>
<keyword evidence="3" id="KW-1185">Reference proteome</keyword>
<dbReference type="AlphaFoldDB" id="A0AAD3SNB4"/>